<organism evidence="2">
    <name type="scientific">Attheya septentrionalis</name>
    <dbReference type="NCBI Taxonomy" id="420275"/>
    <lineage>
        <taxon>Eukaryota</taxon>
        <taxon>Sar</taxon>
        <taxon>Stramenopiles</taxon>
        <taxon>Ochrophyta</taxon>
        <taxon>Bacillariophyta</taxon>
        <taxon>Coscinodiscophyceae</taxon>
        <taxon>Chaetocerotophycidae</taxon>
        <taxon>Chaetocerotales</taxon>
        <taxon>Attheyaceae</taxon>
        <taxon>Attheya</taxon>
    </lineage>
</organism>
<feature type="region of interest" description="Disordered" evidence="1">
    <location>
        <begin position="178"/>
        <end position="206"/>
    </location>
</feature>
<feature type="compositionally biased region" description="Polar residues" evidence="1">
    <location>
        <begin position="183"/>
        <end position="193"/>
    </location>
</feature>
<dbReference type="AlphaFoldDB" id="A0A7S2UR93"/>
<proteinExistence type="predicted"/>
<sequence length="797" mass="86032">MESMTQAVVEHGDHVRSQNNKNKGPAVGGGGPANNIPHKPSKLGRKGDPRMHLALGLRLVTPEMSLLDALRGGGFVFSTNHGHINDNHDEPQLDDTTSSSKGVMVDDDMVPLGQRKNQLSRRLRLAKQAMENNLPVNLGDYIISNGRVVQGPDSDGKVMNHPNHAHAYANAAMVLPHKHNANKNKGPSQPPRTNNNNNNNIGNHKINKRRTRAGSDVMGSPNQSQLPRSDSFLSIDTNYLREQMGVQDDENDEQKAIQRIARNHPMYGMSFPVTNPFSQAQTGRWGVGGGGATSQNSNTSANGGGNNMVPIMQNVPQQQQQQQFSNSFPYGMMNPQLGGGTANSNKLNVFDQAQQFVAHMGIGGTSVPGGGPMMNTMNVPSGSSHGGSGGTFPGQGNNMMMSNALPPQQQQHGTSQNQAGLMGMSGGQLPGGGRLPNGLQGGMSEQAQFNEMMENALNFYHIESETMFKRCLLMAGFSTEPSQDYDRLYVTFADMCLAAETSRINKLRNYCHFPASTASSNNTNDNGTAGTSHGNNNMPPSNGGGGMSNSIGPTNNNAGPHMTSSLSSERQSNSLQGGNNVLSGTSAIDKIKALDEHQRRIVESLAVKNDKSQDQEQDQDHHNDHDHDNAHKMSHDHSSEQNHDPGHAKNANVCGDGRHVHQLEGKCGHRAVIHHPEGGHAHVDFVVNGKVECYHGVKSVESNKSGLWKSRFNCAQLCCEDQLGCDQVNQVMKNFQQQSGGSSPSLVETDPVLLDLGDIDLQSKEWNIDIFSRQHTTTDDALVNLLNLDNTTNVQGV</sequence>
<feature type="compositionally biased region" description="Low complexity" evidence="1">
    <location>
        <begin position="564"/>
        <end position="576"/>
    </location>
</feature>
<gene>
    <name evidence="2" type="ORF">ASEP1449_LOCUS17279</name>
</gene>
<protein>
    <submittedName>
        <fullName evidence="2">Uncharacterized protein</fullName>
    </submittedName>
</protein>
<feature type="region of interest" description="Disordered" evidence="1">
    <location>
        <begin position="1"/>
        <end position="48"/>
    </location>
</feature>
<feature type="region of interest" description="Disordered" evidence="1">
    <location>
        <begin position="606"/>
        <end position="654"/>
    </location>
</feature>
<evidence type="ECO:0000256" key="1">
    <source>
        <dbReference type="SAM" id="MobiDB-lite"/>
    </source>
</evidence>
<name>A0A7S2UR93_9STRA</name>
<feature type="compositionally biased region" description="Low complexity" evidence="1">
    <location>
        <begin position="194"/>
        <end position="204"/>
    </location>
</feature>
<evidence type="ECO:0000313" key="2">
    <source>
        <dbReference type="EMBL" id="CAD9825445.1"/>
    </source>
</evidence>
<dbReference type="EMBL" id="HBHQ01025585">
    <property type="protein sequence ID" value="CAD9825445.1"/>
    <property type="molecule type" value="Transcribed_RNA"/>
</dbReference>
<feature type="region of interest" description="Disordered" evidence="1">
    <location>
        <begin position="515"/>
        <end position="581"/>
    </location>
</feature>
<feature type="compositionally biased region" description="Basic and acidic residues" evidence="1">
    <location>
        <begin position="606"/>
        <end position="647"/>
    </location>
</feature>
<accession>A0A7S2UR93</accession>
<feature type="compositionally biased region" description="Low complexity" evidence="1">
    <location>
        <begin position="515"/>
        <end position="541"/>
    </location>
</feature>
<reference evidence="2" key="1">
    <citation type="submission" date="2021-01" db="EMBL/GenBank/DDBJ databases">
        <authorList>
            <person name="Corre E."/>
            <person name="Pelletier E."/>
            <person name="Niang G."/>
            <person name="Scheremetjew M."/>
            <person name="Finn R."/>
            <person name="Kale V."/>
            <person name="Holt S."/>
            <person name="Cochrane G."/>
            <person name="Meng A."/>
            <person name="Brown T."/>
            <person name="Cohen L."/>
        </authorList>
    </citation>
    <scope>NUCLEOTIDE SEQUENCE</scope>
    <source>
        <strain evidence="2">CCMP2084</strain>
    </source>
</reference>